<dbReference type="SUPFAM" id="SSF48097">
    <property type="entry name" value="Regulator of G-protein signaling, RGS"/>
    <property type="match status" value="1"/>
</dbReference>
<feature type="transmembrane region" description="Helical" evidence="4">
    <location>
        <begin position="31"/>
        <end position="52"/>
    </location>
</feature>
<feature type="region of interest" description="Disordered" evidence="3">
    <location>
        <begin position="611"/>
        <end position="675"/>
    </location>
</feature>
<feature type="compositionally biased region" description="Basic and acidic residues" evidence="3">
    <location>
        <begin position="624"/>
        <end position="635"/>
    </location>
</feature>
<dbReference type="SUPFAM" id="SSF64268">
    <property type="entry name" value="PX domain"/>
    <property type="match status" value="1"/>
</dbReference>
<feature type="domain" description="PXA" evidence="7">
    <location>
        <begin position="103"/>
        <end position="292"/>
    </location>
</feature>
<dbReference type="InterPro" id="IPR044926">
    <property type="entry name" value="RGS_subdomain_2"/>
</dbReference>
<dbReference type="Gene3D" id="3.30.1520.10">
    <property type="entry name" value="Phox-like domain"/>
    <property type="match status" value="1"/>
</dbReference>
<dbReference type="OrthoDB" id="120967at2759"/>
<evidence type="ECO:0000256" key="1">
    <source>
        <dbReference type="ARBA" id="ARBA00010883"/>
    </source>
</evidence>
<evidence type="ECO:0000256" key="4">
    <source>
        <dbReference type="SAM" id="Phobius"/>
    </source>
</evidence>
<dbReference type="Pfam" id="PF02194">
    <property type="entry name" value="PXA"/>
    <property type="match status" value="1"/>
</dbReference>
<dbReference type="CDD" id="cd06876">
    <property type="entry name" value="PX_MDM1p"/>
    <property type="match status" value="1"/>
</dbReference>
<dbReference type="AlphaFoldDB" id="A0A9P4R5T8"/>
<dbReference type="PANTHER" id="PTHR22775:SF3">
    <property type="entry name" value="SORTING NEXIN-13"/>
    <property type="match status" value="1"/>
</dbReference>
<accession>A0A9P4R5T8</accession>
<dbReference type="Pfam" id="PF00615">
    <property type="entry name" value="RGS"/>
    <property type="match status" value="1"/>
</dbReference>
<sequence>MALKRRDVVIAAVAAFVAWGYLTHWQPSLRFLPYAFVAGTVATLAVQTWLILTTAWQKEARHGDGELYGPRRVAFLAPAKWRAEREALTKRSMYMMEPIYPASFIISDSIDVLVGLILRDFVKTWYGNISKSPTFVNEVDKAVRAALYDIKDRIVAVDVVDMVVSKMIPLITDHLKASYEAERVVRGRKLSRDMTESEELDLAIAAKYKDGRLHPAASLAYSNTKLIQQQHLRSIVTRLLPKVMPRNMATSPAVNVLVKELVACAVLAPVMQMLADPDTWNQLMEGYGRSLLQERKTIRKLRAALDEQTPPSPKTPKNIQFPKLSPHDNERQFERFIRAIRQTNTLADARRFRSEISSQLRKDTLIEGQDPVYIRRLETARKIMDQKVANLQAGGSVRAKVAAKEKPKHKRTTSKFENASLRDVLYDASGLSCFMEYMDRQGLMRLVQFWIVVDGFRNPLEGDVDEPEDHAGSLPPWNDSDRADLAQINEGYLLKPELKILPEARQAVADFLRAGRAATPQQYSEARRSLLRAQTTVYEDMQEPHFRRFKRSDLYYKWLAIDEAANSASSPAKTRDIVQILDAPAAVPAKIARTQSAQKVMLQAPDLRRQVASSSDLKNQVNVKDLEPAPRRSLDGHSSGRQPLFDDEYDSDPLGRSTASLDSEMESSRPNGNDTHVVDAMQEALTNIMGDEQEGSLFYDPSVHSVHDNDSMRGSIDITRAISPTPGAMQRKDNSQRPSIASLGLVGEPKTRGVFDDDLFGDDEKFLEDEVEDTGHNGSYEDEVDVAAPGDLGLAEAIDTLTSDIERLVTQESIVDSLTSKAELTNNAAELRILRKSKSSLQREIQRKELQRQQYIVQESDNSLYGRATVFIQSIMVGSEEDGKEYAMYVIEVRRRAGDQMPAAAWVITRRYSEFHELNKRLRAKFPQVRHTDLPRRQMMLKLQKDFLQKRRLGLEKYLRDLLLIPAVCRSREFRAFLSQQAISASDPHLAQDPSGRDFVTRIYSSVADGMEEFLGNIPVLDQLSVAGQNLISAATNQLASTANGSVGAPAVPAIAGSPVVAEPNTDAEAEAELLAFENKELPPFVKPICDIFLETFELNRENNWLRGRAVIVVLHQLLGGTIERKFRETFSSFTSENSISGYIDTLKNSMWPNGQLKQGVERTPTERAKSRGEAAVVLATLIPELAASVVGRSNAQNAAKRLTGTLNNQRLNTHLAFTLLDEIIQVLFPDADAR</sequence>
<gene>
    <name evidence="8" type="ORF">EJ04DRAFT_483207</name>
</gene>
<keyword evidence="4" id="KW-0812">Transmembrane</keyword>
<feature type="transmembrane region" description="Helical" evidence="4">
    <location>
        <begin position="99"/>
        <end position="118"/>
    </location>
</feature>
<keyword evidence="9" id="KW-1185">Reference proteome</keyword>
<dbReference type="InterPro" id="IPR036871">
    <property type="entry name" value="PX_dom_sf"/>
</dbReference>
<keyword evidence="2" id="KW-0175">Coiled coil</keyword>
<dbReference type="Pfam" id="PF00787">
    <property type="entry name" value="PX"/>
    <property type="match status" value="1"/>
</dbReference>
<dbReference type="InterPro" id="IPR013937">
    <property type="entry name" value="Sorting_nexin_C"/>
</dbReference>
<feature type="domain" description="RGS" evidence="5">
    <location>
        <begin position="420"/>
        <end position="559"/>
    </location>
</feature>
<keyword evidence="4" id="KW-1133">Transmembrane helix</keyword>
<dbReference type="SMART" id="SM00315">
    <property type="entry name" value="RGS"/>
    <property type="match status" value="1"/>
</dbReference>
<dbReference type="SMART" id="SM00313">
    <property type="entry name" value="PXA"/>
    <property type="match status" value="1"/>
</dbReference>
<dbReference type="InterPro" id="IPR003114">
    <property type="entry name" value="Phox_assoc"/>
</dbReference>
<feature type="region of interest" description="Disordered" evidence="3">
    <location>
        <begin position="304"/>
        <end position="325"/>
    </location>
</feature>
<organism evidence="8 9">
    <name type="scientific">Polyplosphaeria fusca</name>
    <dbReference type="NCBI Taxonomy" id="682080"/>
    <lineage>
        <taxon>Eukaryota</taxon>
        <taxon>Fungi</taxon>
        <taxon>Dikarya</taxon>
        <taxon>Ascomycota</taxon>
        <taxon>Pezizomycotina</taxon>
        <taxon>Dothideomycetes</taxon>
        <taxon>Pleosporomycetidae</taxon>
        <taxon>Pleosporales</taxon>
        <taxon>Tetraplosphaeriaceae</taxon>
        <taxon>Polyplosphaeria</taxon>
    </lineage>
</organism>
<feature type="coiled-coil region" evidence="2">
    <location>
        <begin position="831"/>
        <end position="858"/>
    </location>
</feature>
<protein>
    <submittedName>
        <fullName evidence="8">Uncharacterized protein</fullName>
    </submittedName>
</protein>
<dbReference type="GO" id="GO:0035091">
    <property type="term" value="F:phosphatidylinositol binding"/>
    <property type="evidence" value="ECO:0007669"/>
    <property type="project" value="InterPro"/>
</dbReference>
<dbReference type="SMART" id="SM00312">
    <property type="entry name" value="PX"/>
    <property type="match status" value="1"/>
</dbReference>
<evidence type="ECO:0000256" key="3">
    <source>
        <dbReference type="SAM" id="MobiDB-lite"/>
    </source>
</evidence>
<dbReference type="PANTHER" id="PTHR22775">
    <property type="entry name" value="SORTING NEXIN"/>
    <property type="match status" value="1"/>
</dbReference>
<dbReference type="InterPro" id="IPR001683">
    <property type="entry name" value="PX_dom"/>
</dbReference>
<keyword evidence="4" id="KW-0472">Membrane</keyword>
<feature type="compositionally biased region" description="Polar residues" evidence="3">
    <location>
        <begin position="611"/>
        <end position="622"/>
    </location>
</feature>
<dbReference type="InterPro" id="IPR036305">
    <property type="entry name" value="RGS_sf"/>
</dbReference>
<dbReference type="EMBL" id="ML996102">
    <property type="protein sequence ID" value="KAF2739833.1"/>
    <property type="molecule type" value="Genomic_DNA"/>
</dbReference>
<feature type="domain" description="PX" evidence="6">
    <location>
        <begin position="867"/>
        <end position="985"/>
    </location>
</feature>
<evidence type="ECO:0000256" key="2">
    <source>
        <dbReference type="SAM" id="Coils"/>
    </source>
</evidence>
<dbReference type="Proteomes" id="UP000799444">
    <property type="component" value="Unassembled WGS sequence"/>
</dbReference>
<dbReference type="Pfam" id="PF08628">
    <property type="entry name" value="Nexin_C"/>
    <property type="match status" value="1"/>
</dbReference>
<feature type="transmembrane region" description="Helical" evidence="4">
    <location>
        <begin position="7"/>
        <end position="25"/>
    </location>
</feature>
<evidence type="ECO:0000313" key="8">
    <source>
        <dbReference type="EMBL" id="KAF2739833.1"/>
    </source>
</evidence>
<dbReference type="PROSITE" id="PS50132">
    <property type="entry name" value="RGS"/>
    <property type="match status" value="1"/>
</dbReference>
<evidence type="ECO:0000313" key="9">
    <source>
        <dbReference type="Proteomes" id="UP000799444"/>
    </source>
</evidence>
<evidence type="ECO:0000259" key="6">
    <source>
        <dbReference type="PROSITE" id="PS50195"/>
    </source>
</evidence>
<proteinExistence type="inferred from homology"/>
<name>A0A9P4R5T8_9PLEO</name>
<evidence type="ECO:0000259" key="5">
    <source>
        <dbReference type="PROSITE" id="PS50132"/>
    </source>
</evidence>
<dbReference type="PROSITE" id="PS51207">
    <property type="entry name" value="PXA"/>
    <property type="match status" value="1"/>
</dbReference>
<dbReference type="InterPro" id="IPR016137">
    <property type="entry name" value="RGS"/>
</dbReference>
<reference evidence="8" key="1">
    <citation type="journal article" date="2020" name="Stud. Mycol.">
        <title>101 Dothideomycetes genomes: a test case for predicting lifestyles and emergence of pathogens.</title>
        <authorList>
            <person name="Haridas S."/>
            <person name="Albert R."/>
            <person name="Binder M."/>
            <person name="Bloem J."/>
            <person name="Labutti K."/>
            <person name="Salamov A."/>
            <person name="Andreopoulos B."/>
            <person name="Baker S."/>
            <person name="Barry K."/>
            <person name="Bills G."/>
            <person name="Bluhm B."/>
            <person name="Cannon C."/>
            <person name="Castanera R."/>
            <person name="Culley D."/>
            <person name="Daum C."/>
            <person name="Ezra D."/>
            <person name="Gonzalez J."/>
            <person name="Henrissat B."/>
            <person name="Kuo A."/>
            <person name="Liang C."/>
            <person name="Lipzen A."/>
            <person name="Lutzoni F."/>
            <person name="Magnuson J."/>
            <person name="Mondo S."/>
            <person name="Nolan M."/>
            <person name="Ohm R."/>
            <person name="Pangilinan J."/>
            <person name="Park H.-J."/>
            <person name="Ramirez L."/>
            <person name="Alfaro M."/>
            <person name="Sun H."/>
            <person name="Tritt A."/>
            <person name="Yoshinaga Y."/>
            <person name="Zwiers L.-H."/>
            <person name="Turgeon B."/>
            <person name="Goodwin S."/>
            <person name="Spatafora J."/>
            <person name="Crous P."/>
            <person name="Grigoriev I."/>
        </authorList>
    </citation>
    <scope>NUCLEOTIDE SEQUENCE</scope>
    <source>
        <strain evidence="8">CBS 125425</strain>
    </source>
</reference>
<evidence type="ECO:0000259" key="7">
    <source>
        <dbReference type="PROSITE" id="PS51207"/>
    </source>
</evidence>
<comment type="caution">
    <text evidence="8">The sequence shown here is derived from an EMBL/GenBank/DDBJ whole genome shotgun (WGS) entry which is preliminary data.</text>
</comment>
<dbReference type="Gene3D" id="1.10.167.10">
    <property type="entry name" value="Regulator of G-protein Signalling 4, domain 2"/>
    <property type="match status" value="1"/>
</dbReference>
<dbReference type="PROSITE" id="PS50195">
    <property type="entry name" value="PX"/>
    <property type="match status" value="1"/>
</dbReference>
<comment type="similarity">
    <text evidence="1">Belongs to the sorting nexin family.</text>
</comment>